<keyword evidence="2" id="KW-0479">Metal-binding</keyword>
<dbReference type="PANTHER" id="PTHR13096:SF8">
    <property type="entry name" value="RIBOSOMAL OXYGENASE 1"/>
    <property type="match status" value="1"/>
</dbReference>
<accession>A0A1V3BYP7</accession>
<dbReference type="SMART" id="SM00558">
    <property type="entry name" value="JmjC"/>
    <property type="match status" value="1"/>
</dbReference>
<dbReference type="PROSITE" id="PS51184">
    <property type="entry name" value="JMJC"/>
    <property type="match status" value="1"/>
</dbReference>
<evidence type="ECO:0000256" key="3">
    <source>
        <dbReference type="ARBA" id="ARBA00023004"/>
    </source>
</evidence>
<keyword evidence="6" id="KW-1185">Reference proteome</keyword>
<dbReference type="InterPro" id="IPR039994">
    <property type="entry name" value="NO66-like"/>
</dbReference>
<evidence type="ECO:0000256" key="2">
    <source>
        <dbReference type="ARBA" id="ARBA00022723"/>
    </source>
</evidence>
<dbReference type="Pfam" id="PF08007">
    <property type="entry name" value="JmjC_2"/>
    <property type="match status" value="1"/>
</dbReference>
<dbReference type="RefSeq" id="WP_077689874.1">
    <property type="nucleotide sequence ID" value="NZ_MCOK01000001.1"/>
</dbReference>
<dbReference type="AlphaFoldDB" id="A0A1V3BYP7"/>
<dbReference type="Proteomes" id="UP000189004">
    <property type="component" value="Unassembled WGS sequence"/>
</dbReference>
<protein>
    <submittedName>
        <fullName evidence="5">Cupin</fullName>
    </submittedName>
</protein>
<organism evidence="5 6">
    <name type="scientific">Nocardiopsis sinuspersici</name>
    <dbReference type="NCBI Taxonomy" id="501010"/>
    <lineage>
        <taxon>Bacteria</taxon>
        <taxon>Bacillati</taxon>
        <taxon>Actinomycetota</taxon>
        <taxon>Actinomycetes</taxon>
        <taxon>Streptosporangiales</taxon>
        <taxon>Nocardiopsidaceae</taxon>
        <taxon>Nocardiopsis</taxon>
    </lineage>
</organism>
<dbReference type="InterPro" id="IPR003347">
    <property type="entry name" value="JmjC_dom"/>
</dbReference>
<sequence length="400" mass="44914">MTDPGHLFTRTLCDVVGREALTTRLSEEFVFADLGADAVRSLLTFDDLNELLATCSPEPPRLRLHRDGSPVPVDRYTETAASSRNARRVVRPEALYRELRAGASLVLDSLDRMHPPVGAAADDLMRLVRERAQANLYLIWGESRGFDTHWDDHDTVIVQVEGTKHWQVHGPGSRPYPMKNDVDHTHTPPRDADGELHLVWEGVLRPGQVVHVPRGWWHTVTGTGEVSMHLTFGFTRATGVEWAEALVRRLFEEEVFRRDLPRFAEPEVRRKHQGELAARVAELAEELDVDGFLTERDARFPRRTSFSLPWPVEEGAPPADARVEFVPILPPPLSREGERVAVTVGGRRYRFPAAVGPVLEAIAEHRTLTVAELAGHADVEVERAAQIVSVLSRHHLVLVR</sequence>
<gene>
    <name evidence="5" type="ORF">NOSIN_06470</name>
</gene>
<evidence type="ECO:0000313" key="6">
    <source>
        <dbReference type="Proteomes" id="UP000189004"/>
    </source>
</evidence>
<dbReference type="Gene3D" id="2.60.120.650">
    <property type="entry name" value="Cupin"/>
    <property type="match status" value="1"/>
</dbReference>
<keyword evidence="3" id="KW-0408">Iron</keyword>
<dbReference type="SUPFAM" id="SSF51197">
    <property type="entry name" value="Clavaminate synthase-like"/>
    <property type="match status" value="1"/>
</dbReference>
<evidence type="ECO:0000259" key="4">
    <source>
        <dbReference type="PROSITE" id="PS51184"/>
    </source>
</evidence>
<dbReference type="GO" id="GO:0046872">
    <property type="term" value="F:metal ion binding"/>
    <property type="evidence" value="ECO:0007669"/>
    <property type="project" value="UniProtKB-KW"/>
</dbReference>
<dbReference type="STRING" id="501010.NOSIN_06470"/>
<dbReference type="PANTHER" id="PTHR13096">
    <property type="entry name" value="MINA53 MYC INDUCED NUCLEAR ANTIGEN"/>
    <property type="match status" value="1"/>
</dbReference>
<evidence type="ECO:0000313" key="5">
    <source>
        <dbReference type="EMBL" id="OOC53492.1"/>
    </source>
</evidence>
<name>A0A1V3BYP7_9ACTN</name>
<dbReference type="OrthoDB" id="9764016at2"/>
<dbReference type="EMBL" id="MCOK01000001">
    <property type="protein sequence ID" value="OOC53492.1"/>
    <property type="molecule type" value="Genomic_DNA"/>
</dbReference>
<comment type="cofactor">
    <cofactor evidence="1">
        <name>Fe(2+)</name>
        <dbReference type="ChEBI" id="CHEBI:29033"/>
    </cofactor>
</comment>
<comment type="caution">
    <text evidence="5">The sequence shown here is derived from an EMBL/GenBank/DDBJ whole genome shotgun (WGS) entry which is preliminary data.</text>
</comment>
<evidence type="ECO:0000256" key="1">
    <source>
        <dbReference type="ARBA" id="ARBA00001954"/>
    </source>
</evidence>
<feature type="domain" description="JmjC" evidence="4">
    <location>
        <begin position="103"/>
        <end position="251"/>
    </location>
</feature>
<reference evidence="6" key="1">
    <citation type="submission" date="2016-08" db="EMBL/GenBank/DDBJ databases">
        <authorList>
            <person name="Tokovenko B."/>
            <person name="Kalinowski J."/>
        </authorList>
    </citation>
    <scope>NUCLEOTIDE SEQUENCE [LARGE SCALE GENOMIC DNA]</scope>
    <source>
        <strain evidence="6">UTMC102</strain>
    </source>
</reference>
<proteinExistence type="predicted"/>